<comment type="caution">
    <text evidence="1">The sequence shown here is derived from an EMBL/GenBank/DDBJ whole genome shotgun (WGS) entry which is preliminary data.</text>
</comment>
<dbReference type="EMBL" id="OCTY01000002">
    <property type="protein sequence ID" value="SOJ55244.1"/>
    <property type="molecule type" value="Genomic_DNA"/>
</dbReference>
<name>A0A7Z7IKJ9_9MYCO</name>
<accession>A0A7Z7IKJ9</accession>
<reference evidence="1 2" key="1">
    <citation type="submission" date="2017-10" db="EMBL/GenBank/DDBJ databases">
        <authorList>
            <consortium name="Urmite Genomes"/>
        </authorList>
    </citation>
    <scope>NUCLEOTIDE SEQUENCE [LARGE SCALE GENOMIC DNA]</scope>
    <source>
        <strain evidence="1 2">FB-527</strain>
    </source>
</reference>
<dbReference type="GO" id="GO:0008813">
    <property type="term" value="F:chorismate lyase activity"/>
    <property type="evidence" value="ECO:0007669"/>
    <property type="project" value="UniProtKB-EC"/>
</dbReference>
<sequence>MIGDAANPQFTSVFDVARPSVGGRRPQCRNPLRKRPVRKRLLVEEELRELSRDLRMLIATNGTLTGILGVVTDDAIDVEIIELDSHSTVPKTADCEQLPTGRTVQRRFLLKGRRSGHPFVAVEASIAVDLLPPALATSLTTTNRPLCELMIRSGIETYRETAKVWMAKLPPWAISGEDQDSIPAVARRYRTFIGRQPTLTITEYFPLDAFSD</sequence>
<organism evidence="1 2">
    <name type="scientific">Mycobacterium simulans</name>
    <dbReference type="NCBI Taxonomy" id="627089"/>
    <lineage>
        <taxon>Bacteria</taxon>
        <taxon>Bacillati</taxon>
        <taxon>Actinomycetota</taxon>
        <taxon>Actinomycetes</taxon>
        <taxon>Mycobacteriales</taxon>
        <taxon>Mycobacteriaceae</taxon>
        <taxon>Mycobacterium</taxon>
    </lineage>
</organism>
<dbReference type="Pfam" id="PF01947">
    <property type="entry name" value="Rv2949c-like"/>
    <property type="match status" value="1"/>
</dbReference>
<proteinExistence type="predicted"/>
<keyword evidence="1" id="KW-0456">Lyase</keyword>
<dbReference type="InterPro" id="IPR002800">
    <property type="entry name" value="Rv2949c-like"/>
</dbReference>
<keyword evidence="1" id="KW-0670">Pyruvate</keyword>
<dbReference type="Proteomes" id="UP000554965">
    <property type="component" value="Unassembled WGS sequence"/>
</dbReference>
<evidence type="ECO:0000313" key="2">
    <source>
        <dbReference type="Proteomes" id="UP000554965"/>
    </source>
</evidence>
<dbReference type="InterPro" id="IPR028978">
    <property type="entry name" value="Chorismate_lyase_/UTRA_dom_sf"/>
</dbReference>
<evidence type="ECO:0000313" key="1">
    <source>
        <dbReference type="EMBL" id="SOJ55244.1"/>
    </source>
</evidence>
<dbReference type="Gene3D" id="3.40.1410.10">
    <property type="entry name" value="Chorismate lyase-like"/>
    <property type="match status" value="1"/>
</dbReference>
<keyword evidence="2" id="KW-1185">Reference proteome</keyword>
<gene>
    <name evidence="1" type="ORF">MSIMFB_02733</name>
</gene>
<dbReference type="AlphaFoldDB" id="A0A7Z7IKJ9"/>
<dbReference type="SUPFAM" id="SSF64288">
    <property type="entry name" value="Chorismate lyase-like"/>
    <property type="match status" value="1"/>
</dbReference>
<protein>
    <submittedName>
        <fullName evidence="1">Chorismate pyruvate-lyase</fullName>
        <ecNumber evidence="1">4.1.3.40</ecNumber>
    </submittedName>
</protein>
<dbReference type="EC" id="4.1.3.40" evidence="1"/>